<keyword evidence="2" id="KW-1185">Reference proteome</keyword>
<accession>A0ABQ3HQM8</accession>
<sequence>MNIDLLYFADCPNWKVAHERLASIAAERPDLTVTHHLVESVEEAERWGFHGSPSILLDGVDPFADADTAVGLSCRVYETPDGPSGAPTLEQLRTALAHG</sequence>
<evidence type="ECO:0008006" key="3">
    <source>
        <dbReference type="Google" id="ProtNLM"/>
    </source>
</evidence>
<dbReference type="EMBL" id="BNAD01000015">
    <property type="protein sequence ID" value="GHE18939.1"/>
    <property type="molecule type" value="Genomic_DNA"/>
</dbReference>
<evidence type="ECO:0000313" key="2">
    <source>
        <dbReference type="Proteomes" id="UP000597341"/>
    </source>
</evidence>
<dbReference type="Proteomes" id="UP000597341">
    <property type="component" value="Unassembled WGS sequence"/>
</dbReference>
<proteinExistence type="predicted"/>
<organism evidence="1 2">
    <name type="scientific">Nocardioides flavus</name>
    <name type="common">ex Wang et al. 2016</name>
    <dbReference type="NCBI Taxonomy" id="2058780"/>
    <lineage>
        <taxon>Bacteria</taxon>
        <taxon>Bacillati</taxon>
        <taxon>Actinomycetota</taxon>
        <taxon>Actinomycetes</taxon>
        <taxon>Propionibacteriales</taxon>
        <taxon>Nocardioidaceae</taxon>
        <taxon>Nocardioides</taxon>
    </lineage>
</organism>
<evidence type="ECO:0000313" key="1">
    <source>
        <dbReference type="EMBL" id="GHE18939.1"/>
    </source>
</evidence>
<protein>
    <recommendedName>
        <fullName evidence="3">Thioredoxin family protein</fullName>
    </recommendedName>
</protein>
<comment type="caution">
    <text evidence="1">The sequence shown here is derived from an EMBL/GenBank/DDBJ whole genome shotgun (WGS) entry which is preliminary data.</text>
</comment>
<dbReference type="RefSeq" id="WP_191280824.1">
    <property type="nucleotide sequence ID" value="NZ_BNAD01000015.1"/>
</dbReference>
<reference evidence="2" key="1">
    <citation type="journal article" date="2019" name="Int. J. Syst. Evol. Microbiol.">
        <title>The Global Catalogue of Microorganisms (GCM) 10K type strain sequencing project: providing services to taxonomists for standard genome sequencing and annotation.</title>
        <authorList>
            <consortium name="The Broad Institute Genomics Platform"/>
            <consortium name="The Broad Institute Genome Sequencing Center for Infectious Disease"/>
            <person name="Wu L."/>
            <person name="Ma J."/>
        </authorList>
    </citation>
    <scope>NUCLEOTIDE SEQUENCE [LARGE SCALE GENOMIC DNA]</scope>
    <source>
        <strain evidence="2">CGMCC 1.12791</strain>
    </source>
</reference>
<name>A0ABQ3HQM8_9ACTN</name>
<gene>
    <name evidence="1" type="ORF">GCM10011376_35490</name>
</gene>